<dbReference type="SUPFAM" id="SSF54211">
    <property type="entry name" value="Ribosomal protein S5 domain 2-like"/>
    <property type="match status" value="1"/>
</dbReference>
<protein>
    <recommendedName>
        <fullName evidence="3 9">4-diphosphocytidyl-2-C-methyl-D-erythritol kinase</fullName>
        <shortName evidence="9">CMK</shortName>
        <ecNumber evidence="2 9">2.7.1.148</ecNumber>
    </recommendedName>
    <alternativeName>
        <fullName evidence="8 9">4-(cytidine-5'-diphospho)-2-C-methyl-D-erythritol kinase</fullName>
    </alternativeName>
</protein>
<feature type="active site" evidence="9">
    <location>
        <position position="8"/>
    </location>
</feature>
<feature type="domain" description="GHMP kinase C-terminal" evidence="11">
    <location>
        <begin position="208"/>
        <end position="264"/>
    </location>
</feature>
<comment type="catalytic activity">
    <reaction evidence="9">
        <text>4-CDP-2-C-methyl-D-erythritol + ATP = 4-CDP-2-C-methyl-D-erythritol 2-phosphate + ADP + H(+)</text>
        <dbReference type="Rhea" id="RHEA:18437"/>
        <dbReference type="ChEBI" id="CHEBI:15378"/>
        <dbReference type="ChEBI" id="CHEBI:30616"/>
        <dbReference type="ChEBI" id="CHEBI:57823"/>
        <dbReference type="ChEBI" id="CHEBI:57919"/>
        <dbReference type="ChEBI" id="CHEBI:456216"/>
        <dbReference type="EC" id="2.7.1.148"/>
    </reaction>
</comment>
<dbReference type="InterPro" id="IPR006204">
    <property type="entry name" value="GHMP_kinase_N_dom"/>
</dbReference>
<keyword evidence="9" id="KW-0414">Isoprene biosynthesis</keyword>
<reference evidence="12 13" key="1">
    <citation type="submission" date="2016-10" db="EMBL/GenBank/DDBJ databases">
        <authorList>
            <person name="de Groot N.N."/>
        </authorList>
    </citation>
    <scope>NUCLEOTIDE SEQUENCE [LARGE SCALE GENOMIC DNA]</scope>
    <source>
        <strain evidence="12 13">DSM 8423</strain>
    </source>
</reference>
<evidence type="ECO:0000256" key="7">
    <source>
        <dbReference type="ARBA" id="ARBA00022840"/>
    </source>
</evidence>
<dbReference type="Pfam" id="PF08544">
    <property type="entry name" value="GHMP_kinases_C"/>
    <property type="match status" value="1"/>
</dbReference>
<dbReference type="InterPro" id="IPR013750">
    <property type="entry name" value="GHMP_kinase_C_dom"/>
</dbReference>
<dbReference type="NCBIfam" id="TIGR00154">
    <property type="entry name" value="ispE"/>
    <property type="match status" value="1"/>
</dbReference>
<dbReference type="InterPro" id="IPR020568">
    <property type="entry name" value="Ribosomal_Su5_D2-typ_SF"/>
</dbReference>
<proteinExistence type="inferred from homology"/>
<dbReference type="GO" id="GO:0005524">
    <property type="term" value="F:ATP binding"/>
    <property type="evidence" value="ECO:0007669"/>
    <property type="project" value="UniProtKB-UniRule"/>
</dbReference>
<sequence length="278" mass="30420">MKILSPAKVNLHLRVLRKREDGYHDLATLMQKISLSDELEFFPSDRGIELQCPGTSLPENEDNIIIRAAKKIFSFAGFSSGVTITLRKKIPIAAGLGGGSSNAAMTLLALNQLFGFNYRAEELRKLGATLGADVPFFLFPGPAWAFGIGDRLEAAPDVPFAWFVLVNPGFEVSTKVIYQNLNLGLTNQIIHYSIPRLLTREDLVAGLHNDLESVTLKMHPSLQEIKEQLLSNGAEGALMSGSGPTVFGIFESKDKAVKAINVLEKSTSWSVFLCRSID</sequence>
<keyword evidence="5 9" id="KW-0547">Nucleotide-binding</keyword>
<evidence type="ECO:0000259" key="11">
    <source>
        <dbReference type="Pfam" id="PF08544"/>
    </source>
</evidence>
<evidence type="ECO:0000256" key="5">
    <source>
        <dbReference type="ARBA" id="ARBA00022741"/>
    </source>
</evidence>
<dbReference type="HAMAP" id="MF_00061">
    <property type="entry name" value="IspE"/>
    <property type="match status" value="1"/>
</dbReference>
<evidence type="ECO:0000256" key="6">
    <source>
        <dbReference type="ARBA" id="ARBA00022777"/>
    </source>
</evidence>
<gene>
    <name evidence="9" type="primary">ispE</name>
    <name evidence="12" type="ORF">SAMN04489760_11669</name>
</gene>
<evidence type="ECO:0000256" key="3">
    <source>
        <dbReference type="ARBA" id="ARBA00017473"/>
    </source>
</evidence>
<dbReference type="Gene3D" id="3.30.230.10">
    <property type="match status" value="1"/>
</dbReference>
<keyword evidence="13" id="KW-1185">Reference proteome</keyword>
<evidence type="ECO:0000256" key="1">
    <source>
        <dbReference type="ARBA" id="ARBA00009684"/>
    </source>
</evidence>
<dbReference type="PANTHER" id="PTHR43527:SF2">
    <property type="entry name" value="4-DIPHOSPHOCYTIDYL-2-C-METHYL-D-ERYTHRITOL KINASE, CHLOROPLASTIC"/>
    <property type="match status" value="1"/>
</dbReference>
<dbReference type="GO" id="GO:0050515">
    <property type="term" value="F:4-(cytidine 5'-diphospho)-2-C-methyl-D-erythritol kinase activity"/>
    <property type="evidence" value="ECO:0007669"/>
    <property type="project" value="UniProtKB-UniRule"/>
</dbReference>
<dbReference type="RefSeq" id="WP_093883817.1">
    <property type="nucleotide sequence ID" value="NZ_FOBS01000016.1"/>
</dbReference>
<accession>A0A1H7YII9</accession>
<dbReference type="NCBIfam" id="NF011202">
    <property type="entry name" value="PRK14608.1"/>
    <property type="match status" value="1"/>
</dbReference>
<dbReference type="EC" id="2.7.1.148" evidence="2 9"/>
<feature type="binding site" evidence="9">
    <location>
        <begin position="91"/>
        <end position="101"/>
    </location>
    <ligand>
        <name>ATP</name>
        <dbReference type="ChEBI" id="CHEBI:30616"/>
    </ligand>
</feature>
<comment type="pathway">
    <text evidence="9">Isoprenoid biosynthesis; isopentenyl diphosphate biosynthesis via DXP pathway; isopentenyl diphosphate from 1-deoxy-D-xylulose 5-phosphate: step 3/6.</text>
</comment>
<comment type="function">
    <text evidence="9">Catalyzes the phosphorylation of the position 2 hydroxy group of 4-diphosphocytidyl-2C-methyl-D-erythritol.</text>
</comment>
<evidence type="ECO:0000256" key="4">
    <source>
        <dbReference type="ARBA" id="ARBA00022679"/>
    </source>
</evidence>
<feature type="active site" evidence="9">
    <location>
        <position position="133"/>
    </location>
</feature>
<dbReference type="SUPFAM" id="SSF55060">
    <property type="entry name" value="GHMP Kinase, C-terminal domain"/>
    <property type="match status" value="1"/>
</dbReference>
<dbReference type="UniPathway" id="UPA00056">
    <property type="reaction ID" value="UER00094"/>
</dbReference>
<dbReference type="PIRSF" id="PIRSF010376">
    <property type="entry name" value="IspE"/>
    <property type="match status" value="1"/>
</dbReference>
<evidence type="ECO:0000256" key="2">
    <source>
        <dbReference type="ARBA" id="ARBA00012052"/>
    </source>
</evidence>
<feature type="domain" description="GHMP kinase N-terminal" evidence="10">
    <location>
        <begin position="63"/>
        <end position="140"/>
    </location>
</feature>
<dbReference type="Proteomes" id="UP000198744">
    <property type="component" value="Unassembled WGS sequence"/>
</dbReference>
<dbReference type="InterPro" id="IPR036554">
    <property type="entry name" value="GHMP_kinase_C_sf"/>
</dbReference>
<keyword evidence="4 9" id="KW-0808">Transferase</keyword>
<evidence type="ECO:0000313" key="13">
    <source>
        <dbReference type="Proteomes" id="UP000198744"/>
    </source>
</evidence>
<dbReference type="EMBL" id="FOBS01000016">
    <property type="protein sequence ID" value="SEM45773.1"/>
    <property type="molecule type" value="Genomic_DNA"/>
</dbReference>
<evidence type="ECO:0000256" key="9">
    <source>
        <dbReference type="HAMAP-Rule" id="MF_00061"/>
    </source>
</evidence>
<evidence type="ECO:0000313" key="12">
    <source>
        <dbReference type="EMBL" id="SEM45773.1"/>
    </source>
</evidence>
<dbReference type="STRING" id="43775.SAMN04489760_11669"/>
<dbReference type="OrthoDB" id="9809438at2"/>
<dbReference type="InterPro" id="IPR014721">
    <property type="entry name" value="Ribsml_uS5_D2-typ_fold_subgr"/>
</dbReference>
<dbReference type="GO" id="GO:0016114">
    <property type="term" value="P:terpenoid biosynthetic process"/>
    <property type="evidence" value="ECO:0007669"/>
    <property type="project" value="UniProtKB-UniRule"/>
</dbReference>
<keyword evidence="7 9" id="KW-0067">ATP-binding</keyword>
<dbReference type="AlphaFoldDB" id="A0A1H7YII9"/>
<dbReference type="GO" id="GO:0019288">
    <property type="term" value="P:isopentenyl diphosphate biosynthetic process, methylerythritol 4-phosphate pathway"/>
    <property type="evidence" value="ECO:0007669"/>
    <property type="project" value="UniProtKB-UniRule"/>
</dbReference>
<dbReference type="Pfam" id="PF00288">
    <property type="entry name" value="GHMP_kinases_N"/>
    <property type="match status" value="1"/>
</dbReference>
<dbReference type="InterPro" id="IPR004424">
    <property type="entry name" value="IspE"/>
</dbReference>
<organism evidence="12 13">
    <name type="scientific">Syntrophus gentianae</name>
    <dbReference type="NCBI Taxonomy" id="43775"/>
    <lineage>
        <taxon>Bacteria</taxon>
        <taxon>Pseudomonadati</taxon>
        <taxon>Thermodesulfobacteriota</taxon>
        <taxon>Syntrophia</taxon>
        <taxon>Syntrophales</taxon>
        <taxon>Syntrophaceae</taxon>
        <taxon>Syntrophus</taxon>
    </lineage>
</organism>
<keyword evidence="6 9" id="KW-0418">Kinase</keyword>
<evidence type="ECO:0000256" key="8">
    <source>
        <dbReference type="ARBA" id="ARBA00032554"/>
    </source>
</evidence>
<evidence type="ECO:0000259" key="10">
    <source>
        <dbReference type="Pfam" id="PF00288"/>
    </source>
</evidence>
<dbReference type="Gene3D" id="3.30.70.890">
    <property type="entry name" value="GHMP kinase, C-terminal domain"/>
    <property type="match status" value="1"/>
</dbReference>
<name>A0A1H7YII9_9BACT</name>
<comment type="similarity">
    <text evidence="1 9">Belongs to the GHMP kinase family. IspE subfamily.</text>
</comment>
<dbReference type="PANTHER" id="PTHR43527">
    <property type="entry name" value="4-DIPHOSPHOCYTIDYL-2-C-METHYL-D-ERYTHRITOL KINASE, CHLOROPLASTIC"/>
    <property type="match status" value="1"/>
</dbReference>